<dbReference type="Proteomes" id="UP000791080">
    <property type="component" value="Unassembled WGS sequence"/>
</dbReference>
<organism evidence="8 9">
    <name type="scientific">Actinoalloteichus caeruleus DSM 43889</name>
    <dbReference type="NCBI Taxonomy" id="1120930"/>
    <lineage>
        <taxon>Bacteria</taxon>
        <taxon>Bacillati</taxon>
        <taxon>Actinomycetota</taxon>
        <taxon>Actinomycetes</taxon>
        <taxon>Pseudonocardiales</taxon>
        <taxon>Pseudonocardiaceae</taxon>
        <taxon>Actinoalloteichus</taxon>
        <taxon>Actinoalloteichus cyanogriseus</taxon>
    </lineage>
</organism>
<gene>
    <name evidence="8" type="ORF">G443_004487</name>
</gene>
<comment type="similarity">
    <text evidence="6">Belongs to the DNA polymerase HolA subunit family.</text>
</comment>
<evidence type="ECO:0000256" key="2">
    <source>
        <dbReference type="ARBA" id="ARBA00022679"/>
    </source>
</evidence>
<evidence type="ECO:0000313" key="9">
    <source>
        <dbReference type="Proteomes" id="UP000791080"/>
    </source>
</evidence>
<evidence type="ECO:0000256" key="5">
    <source>
        <dbReference type="ARBA" id="ARBA00022932"/>
    </source>
</evidence>
<keyword evidence="2" id="KW-0808">Transferase</keyword>
<keyword evidence="9" id="KW-1185">Reference proteome</keyword>
<evidence type="ECO:0000256" key="6">
    <source>
        <dbReference type="ARBA" id="ARBA00034754"/>
    </source>
</evidence>
<dbReference type="SUPFAM" id="SSF48019">
    <property type="entry name" value="post-AAA+ oligomerization domain-like"/>
    <property type="match status" value="1"/>
</dbReference>
<dbReference type="EC" id="2.7.7.7" evidence="1"/>
<evidence type="ECO:0000313" key="8">
    <source>
        <dbReference type="EMBL" id="MCP2334217.1"/>
    </source>
</evidence>
<evidence type="ECO:0000256" key="4">
    <source>
        <dbReference type="ARBA" id="ARBA00022705"/>
    </source>
</evidence>
<dbReference type="InterPro" id="IPR005790">
    <property type="entry name" value="DNA_polIII_delta"/>
</dbReference>
<dbReference type="Gene3D" id="1.20.272.10">
    <property type="match status" value="1"/>
</dbReference>
<dbReference type="NCBIfam" id="NF005918">
    <property type="entry name" value="PRK07914.1"/>
    <property type="match status" value="1"/>
</dbReference>
<dbReference type="InterPro" id="IPR008921">
    <property type="entry name" value="DNA_pol3_clamp-load_cplx_C"/>
</dbReference>
<reference evidence="8 9" key="2">
    <citation type="submission" date="2022-06" db="EMBL/GenBank/DDBJ databases">
        <title>Genomic Encyclopedia of Type Strains, Phase I: the one thousand microbial genomes (KMG-I) project.</title>
        <authorList>
            <person name="Kyrpides N."/>
        </authorList>
    </citation>
    <scope>NUCLEOTIDE SEQUENCE [LARGE SCALE GENOMIC DNA]</scope>
    <source>
        <strain evidence="8 9">DSM 43889</strain>
    </source>
</reference>
<dbReference type="NCBIfam" id="TIGR01128">
    <property type="entry name" value="holA"/>
    <property type="match status" value="1"/>
</dbReference>
<keyword evidence="3" id="KW-0548">Nucleotidyltransferase</keyword>
<comment type="catalytic activity">
    <reaction evidence="7">
        <text>DNA(n) + a 2'-deoxyribonucleoside 5'-triphosphate = DNA(n+1) + diphosphate</text>
        <dbReference type="Rhea" id="RHEA:22508"/>
        <dbReference type="Rhea" id="RHEA-COMP:17339"/>
        <dbReference type="Rhea" id="RHEA-COMP:17340"/>
        <dbReference type="ChEBI" id="CHEBI:33019"/>
        <dbReference type="ChEBI" id="CHEBI:61560"/>
        <dbReference type="ChEBI" id="CHEBI:173112"/>
        <dbReference type="EC" id="2.7.7.7"/>
    </reaction>
</comment>
<dbReference type="PANTHER" id="PTHR34388">
    <property type="entry name" value="DNA POLYMERASE III SUBUNIT DELTA"/>
    <property type="match status" value="1"/>
</dbReference>
<keyword evidence="5" id="KW-0239">DNA-directed DNA polymerase</keyword>
<dbReference type="EMBL" id="AUBJ02000001">
    <property type="protein sequence ID" value="MCP2334217.1"/>
    <property type="molecule type" value="Genomic_DNA"/>
</dbReference>
<comment type="caution">
    <text evidence="8">The sequence shown here is derived from an EMBL/GenBank/DDBJ whole genome shotgun (WGS) entry which is preliminary data.</text>
</comment>
<dbReference type="InterPro" id="IPR027417">
    <property type="entry name" value="P-loop_NTPase"/>
</dbReference>
<evidence type="ECO:0000256" key="3">
    <source>
        <dbReference type="ARBA" id="ARBA00022695"/>
    </source>
</evidence>
<sequence length="330" mass="34898">MPPQPAPPAPLQLILGDEELLVERATRETLRQLRVAEPMAELTRLRATELTPPHLAELVSPSLFAEARVVVLEAAQEAGAEICEAVAAYCRAPAEGVVLVVVHSGGGRSKLAKQLPATLRSAGAEVTECPKVTKASDREAFVRNEVRVAGGRIDAAGVHALIEAVGSDLRELASAAAQLVSDHDGPLDEATVRRYHRGRAEVTGFAVAERAVVGDVPGALEALRWALSLGVPHVLVADALADAVRSVALVRGAGGGDPFRLAGQLGMPPWKVKKVRNQIRGWEDDSLVRAMRVVATLNGEVKGQAADASYALERAVLEVARAQRAGQRAR</sequence>
<accession>A0ABT1JPD7</accession>
<protein>
    <recommendedName>
        <fullName evidence="1">DNA-directed DNA polymerase</fullName>
        <ecNumber evidence="1">2.7.7.7</ecNumber>
    </recommendedName>
</protein>
<name>A0ABT1JPD7_ACTCY</name>
<evidence type="ECO:0000256" key="7">
    <source>
        <dbReference type="ARBA" id="ARBA00049244"/>
    </source>
</evidence>
<dbReference type="RefSeq" id="WP_026418475.1">
    <property type="nucleotide sequence ID" value="NZ_AUBJ02000001.1"/>
</dbReference>
<proteinExistence type="inferred from homology"/>
<keyword evidence="4" id="KW-0235">DNA replication</keyword>
<dbReference type="Gene3D" id="3.40.50.300">
    <property type="entry name" value="P-loop containing nucleotide triphosphate hydrolases"/>
    <property type="match status" value="1"/>
</dbReference>
<evidence type="ECO:0000256" key="1">
    <source>
        <dbReference type="ARBA" id="ARBA00012417"/>
    </source>
</evidence>
<dbReference type="PANTHER" id="PTHR34388:SF1">
    <property type="entry name" value="DNA POLYMERASE III SUBUNIT DELTA"/>
    <property type="match status" value="1"/>
</dbReference>
<reference evidence="8 9" key="1">
    <citation type="submission" date="2013-07" db="EMBL/GenBank/DDBJ databases">
        <authorList>
            <consortium name="DOE Joint Genome Institute"/>
            <person name="Reeve W."/>
            <person name="Huntemann M."/>
            <person name="Han J."/>
            <person name="Chen A."/>
            <person name="Kyrpides N."/>
            <person name="Mavromatis K."/>
            <person name="Markowitz V."/>
            <person name="Palaniappan K."/>
            <person name="Ivanova N."/>
            <person name="Schaumberg A."/>
            <person name="Pati A."/>
            <person name="Liolios K."/>
            <person name="Nordberg H.P."/>
            <person name="Cantor M.N."/>
            <person name="Hua S.X."/>
            <person name="Woyke T."/>
        </authorList>
    </citation>
    <scope>NUCLEOTIDE SEQUENCE [LARGE SCALE GENOMIC DNA]</scope>
    <source>
        <strain evidence="8 9">DSM 43889</strain>
    </source>
</reference>